<gene>
    <name evidence="2" type="ORF">EW146_g6138</name>
</gene>
<comment type="caution">
    <text evidence="2">The sequence shown here is derived from an EMBL/GenBank/DDBJ whole genome shotgun (WGS) entry which is preliminary data.</text>
</comment>
<proteinExistence type="predicted"/>
<accession>A0A4S4LV73</accession>
<dbReference type="EMBL" id="SGPL01000296">
    <property type="protein sequence ID" value="THH14170.1"/>
    <property type="molecule type" value="Genomic_DNA"/>
</dbReference>
<dbReference type="Proteomes" id="UP000310158">
    <property type="component" value="Unassembled WGS sequence"/>
</dbReference>
<organism evidence="2 3">
    <name type="scientific">Bondarzewia mesenterica</name>
    <dbReference type="NCBI Taxonomy" id="1095465"/>
    <lineage>
        <taxon>Eukaryota</taxon>
        <taxon>Fungi</taxon>
        <taxon>Dikarya</taxon>
        <taxon>Basidiomycota</taxon>
        <taxon>Agaricomycotina</taxon>
        <taxon>Agaricomycetes</taxon>
        <taxon>Russulales</taxon>
        <taxon>Bondarzewiaceae</taxon>
        <taxon>Bondarzewia</taxon>
    </lineage>
</organism>
<feature type="region of interest" description="Disordered" evidence="1">
    <location>
        <begin position="43"/>
        <end position="68"/>
    </location>
</feature>
<dbReference type="AlphaFoldDB" id="A0A4S4LV73"/>
<evidence type="ECO:0000313" key="3">
    <source>
        <dbReference type="Proteomes" id="UP000310158"/>
    </source>
</evidence>
<sequence length="104" mass="11538">MADVQDLPANKDTLGARAYDGDLAGPHSTNFVTKSVGILIPQPPQAATARKRKRDRENFNDEEVGTLLPDLKKKKNGEQKDSSMALENDRSVWFLYLSLIPIAQ</sequence>
<evidence type="ECO:0000256" key="1">
    <source>
        <dbReference type="SAM" id="MobiDB-lite"/>
    </source>
</evidence>
<keyword evidence="3" id="KW-1185">Reference proteome</keyword>
<protein>
    <submittedName>
        <fullName evidence="2">Uncharacterized protein</fullName>
    </submittedName>
</protein>
<name>A0A4S4LV73_9AGAM</name>
<evidence type="ECO:0000313" key="2">
    <source>
        <dbReference type="EMBL" id="THH14170.1"/>
    </source>
</evidence>
<reference evidence="2 3" key="1">
    <citation type="submission" date="2019-02" db="EMBL/GenBank/DDBJ databases">
        <title>Genome sequencing of the rare red list fungi Bondarzewia mesenterica.</title>
        <authorList>
            <person name="Buettner E."/>
            <person name="Kellner H."/>
        </authorList>
    </citation>
    <scope>NUCLEOTIDE SEQUENCE [LARGE SCALE GENOMIC DNA]</scope>
    <source>
        <strain evidence="2 3">DSM 108281</strain>
    </source>
</reference>